<organism evidence="11 12">
    <name type="scientific">Pyruvatibacter mobilis</name>
    <dbReference type="NCBI Taxonomy" id="1712261"/>
    <lineage>
        <taxon>Bacteria</taxon>
        <taxon>Pseudomonadati</taxon>
        <taxon>Pseudomonadota</taxon>
        <taxon>Alphaproteobacteria</taxon>
        <taxon>Hyphomicrobiales</taxon>
        <taxon>Parvibaculaceae</taxon>
        <taxon>Pyruvatibacter</taxon>
    </lineage>
</organism>
<dbReference type="AlphaFoldDB" id="A0A845QBX7"/>
<keyword evidence="6 10" id="KW-1133">Transmembrane helix</keyword>
<evidence type="ECO:0000256" key="5">
    <source>
        <dbReference type="ARBA" id="ARBA00022927"/>
    </source>
</evidence>
<dbReference type="RefSeq" id="WP_160587830.1">
    <property type="nucleotide sequence ID" value="NZ_BMHN01000001.1"/>
</dbReference>
<dbReference type="InterPro" id="IPR003369">
    <property type="entry name" value="TatA/B/E"/>
</dbReference>
<dbReference type="Proteomes" id="UP000470384">
    <property type="component" value="Unassembled WGS sequence"/>
</dbReference>
<proteinExistence type="predicted"/>
<dbReference type="InterPro" id="IPR018448">
    <property type="entry name" value="TatB"/>
</dbReference>
<reference evidence="11 12" key="1">
    <citation type="journal article" date="2016" name="Int. J. Syst. Evol. Microbiol.">
        <title>Pyruvatibacter mobilis gen. nov., sp. nov., a marine bacterium from the culture broth of Picochlorum sp. 122.</title>
        <authorList>
            <person name="Wang G."/>
            <person name="Tang M."/>
            <person name="Wu H."/>
            <person name="Dai S."/>
            <person name="Li T."/>
            <person name="Chen C."/>
            <person name="He H."/>
            <person name="Fan J."/>
            <person name="Xiang W."/>
            <person name="Li X."/>
        </authorList>
    </citation>
    <scope>NUCLEOTIDE SEQUENCE [LARGE SCALE GENOMIC DNA]</scope>
    <source>
        <strain evidence="11 12">GYP-11</strain>
    </source>
</reference>
<keyword evidence="3" id="KW-1003">Cell membrane</keyword>
<sequence length="122" mass="12989">MLDIGWWELLLLAVLAVIVVGPKDLPRMMVTVGRYVARLRAMAAEFQRGFEDIARQTELEDLKKEIDRAGQGDILSSPPPIRPDDTDDDTGRSATSSVSGSPASTGAPSIDPAPAPKTGDAS</sequence>
<dbReference type="Gene3D" id="1.20.5.3310">
    <property type="match status" value="1"/>
</dbReference>
<dbReference type="OrthoDB" id="7206969at2"/>
<comment type="subcellular location">
    <subcellularLocation>
        <location evidence="1">Membrane</location>
        <topology evidence="1">Single-pass membrane protein</topology>
    </subcellularLocation>
</comment>
<name>A0A845QBX7_9HYPH</name>
<dbReference type="GO" id="GO:0016020">
    <property type="term" value="C:membrane"/>
    <property type="evidence" value="ECO:0007669"/>
    <property type="project" value="InterPro"/>
</dbReference>
<dbReference type="Pfam" id="PF02416">
    <property type="entry name" value="TatA_B_E"/>
    <property type="match status" value="1"/>
</dbReference>
<evidence type="ECO:0000256" key="7">
    <source>
        <dbReference type="ARBA" id="ARBA00023010"/>
    </source>
</evidence>
<dbReference type="NCBIfam" id="TIGR01410">
    <property type="entry name" value="tatB"/>
    <property type="match status" value="1"/>
</dbReference>
<gene>
    <name evidence="11" type="primary">tatB</name>
    <name evidence="11" type="ORF">GTQ45_09460</name>
</gene>
<comment type="caution">
    <text evidence="11">The sequence shown here is derived from an EMBL/GenBank/DDBJ whole genome shotgun (WGS) entry which is preliminary data.</text>
</comment>
<keyword evidence="7" id="KW-0811">Translocation</keyword>
<evidence type="ECO:0000256" key="8">
    <source>
        <dbReference type="ARBA" id="ARBA00023136"/>
    </source>
</evidence>
<keyword evidence="4 10" id="KW-0812">Transmembrane</keyword>
<evidence type="ECO:0000256" key="9">
    <source>
        <dbReference type="SAM" id="MobiDB-lite"/>
    </source>
</evidence>
<evidence type="ECO:0000313" key="12">
    <source>
        <dbReference type="Proteomes" id="UP000470384"/>
    </source>
</evidence>
<keyword evidence="8 10" id="KW-0472">Membrane</keyword>
<dbReference type="GeneID" id="300654666"/>
<evidence type="ECO:0000313" key="11">
    <source>
        <dbReference type="EMBL" id="NBG95957.1"/>
    </source>
</evidence>
<dbReference type="GO" id="GO:0008320">
    <property type="term" value="F:protein transmembrane transporter activity"/>
    <property type="evidence" value="ECO:0007669"/>
    <property type="project" value="InterPro"/>
</dbReference>
<evidence type="ECO:0000256" key="2">
    <source>
        <dbReference type="ARBA" id="ARBA00022448"/>
    </source>
</evidence>
<dbReference type="PRINTS" id="PR01506">
    <property type="entry name" value="TATBPROTEIN"/>
</dbReference>
<evidence type="ECO:0000256" key="6">
    <source>
        <dbReference type="ARBA" id="ARBA00022989"/>
    </source>
</evidence>
<feature type="compositionally biased region" description="Low complexity" evidence="9">
    <location>
        <begin position="92"/>
        <end position="109"/>
    </location>
</feature>
<dbReference type="GO" id="GO:0043953">
    <property type="term" value="P:protein transport by the Tat complex"/>
    <property type="evidence" value="ECO:0007669"/>
    <property type="project" value="InterPro"/>
</dbReference>
<keyword evidence="5" id="KW-0653">Protein transport</keyword>
<evidence type="ECO:0000256" key="10">
    <source>
        <dbReference type="SAM" id="Phobius"/>
    </source>
</evidence>
<keyword evidence="2" id="KW-0813">Transport</keyword>
<dbReference type="EMBL" id="WXYQ01000006">
    <property type="protein sequence ID" value="NBG95957.1"/>
    <property type="molecule type" value="Genomic_DNA"/>
</dbReference>
<feature type="region of interest" description="Disordered" evidence="9">
    <location>
        <begin position="64"/>
        <end position="122"/>
    </location>
</feature>
<keyword evidence="12" id="KW-1185">Reference proteome</keyword>
<protein>
    <submittedName>
        <fullName evidence="11">Twin-arginine translocase subunit TatB</fullName>
    </submittedName>
</protein>
<accession>A0A845QBX7</accession>
<evidence type="ECO:0000256" key="4">
    <source>
        <dbReference type="ARBA" id="ARBA00022692"/>
    </source>
</evidence>
<evidence type="ECO:0000256" key="1">
    <source>
        <dbReference type="ARBA" id="ARBA00004167"/>
    </source>
</evidence>
<evidence type="ECO:0000256" key="3">
    <source>
        <dbReference type="ARBA" id="ARBA00022475"/>
    </source>
</evidence>
<feature type="transmembrane region" description="Helical" evidence="10">
    <location>
        <begin position="6"/>
        <end position="25"/>
    </location>
</feature>